<sequence length="186" mass="20928">MRNVIYAINTTLDGCCDHTKFYPDEEMIAYFTQLTRDADTFLYGRKTYQLMVPYWPDVAKNPSGDRKADIDFAQAFEAVDKIIVFSQSLDSPEGNKTRIVHTGLHDEVIKLKQEEGKNILTGGVAIPSQLAALGLIDEYHFVVYPIVTGEGRQLFDGINLEEKLNLKLVDSTSFKSGAVALRYLKQ</sequence>
<dbReference type="InterPro" id="IPR050765">
    <property type="entry name" value="Riboflavin_Biosynth_HTPR"/>
</dbReference>
<evidence type="ECO:0000259" key="1">
    <source>
        <dbReference type="Pfam" id="PF01872"/>
    </source>
</evidence>
<feature type="domain" description="Bacterial bifunctional deaminase-reductase C-terminal" evidence="1">
    <location>
        <begin position="3"/>
        <end position="179"/>
    </location>
</feature>
<name>A0A1G7I5U6_9SPHI</name>
<accession>A0A1G7I5U6</accession>
<dbReference type="GO" id="GO:0009231">
    <property type="term" value="P:riboflavin biosynthetic process"/>
    <property type="evidence" value="ECO:0007669"/>
    <property type="project" value="InterPro"/>
</dbReference>
<dbReference type="OrthoDB" id="195113at2"/>
<dbReference type="PANTHER" id="PTHR38011">
    <property type="entry name" value="DIHYDROFOLATE REDUCTASE FAMILY PROTEIN (AFU_ORTHOLOGUE AFUA_8G06820)"/>
    <property type="match status" value="1"/>
</dbReference>
<dbReference type="InterPro" id="IPR024072">
    <property type="entry name" value="DHFR-like_dom_sf"/>
</dbReference>
<dbReference type="InterPro" id="IPR002734">
    <property type="entry name" value="RibDG_C"/>
</dbReference>
<dbReference type="EMBL" id="FNAI01000012">
    <property type="protein sequence ID" value="SDF07988.1"/>
    <property type="molecule type" value="Genomic_DNA"/>
</dbReference>
<dbReference type="PANTHER" id="PTHR38011:SF11">
    <property type="entry name" value="2,5-DIAMINO-6-RIBOSYLAMINO-4(3H)-PYRIMIDINONE 5'-PHOSPHATE REDUCTASE"/>
    <property type="match status" value="1"/>
</dbReference>
<gene>
    <name evidence="2" type="ORF">SAMN05216464_112160</name>
</gene>
<proteinExistence type="predicted"/>
<reference evidence="2 3" key="1">
    <citation type="submission" date="2016-10" db="EMBL/GenBank/DDBJ databases">
        <authorList>
            <person name="de Groot N.N."/>
        </authorList>
    </citation>
    <scope>NUCLEOTIDE SEQUENCE [LARGE SCALE GENOMIC DNA]</scope>
    <source>
        <strain evidence="2 3">47C3B</strain>
    </source>
</reference>
<dbReference type="Proteomes" id="UP000199072">
    <property type="component" value="Unassembled WGS sequence"/>
</dbReference>
<evidence type="ECO:0000313" key="2">
    <source>
        <dbReference type="EMBL" id="SDF07988.1"/>
    </source>
</evidence>
<dbReference type="SUPFAM" id="SSF53597">
    <property type="entry name" value="Dihydrofolate reductase-like"/>
    <property type="match status" value="1"/>
</dbReference>
<dbReference type="RefSeq" id="WP_091152988.1">
    <property type="nucleotide sequence ID" value="NZ_FNAI01000012.1"/>
</dbReference>
<keyword evidence="3" id="KW-1185">Reference proteome</keyword>
<protein>
    <submittedName>
        <fullName evidence="2">Dihydrofolate reductase</fullName>
    </submittedName>
</protein>
<dbReference type="AlphaFoldDB" id="A0A1G7I5U6"/>
<dbReference type="Gene3D" id="3.40.430.10">
    <property type="entry name" value="Dihydrofolate Reductase, subunit A"/>
    <property type="match status" value="1"/>
</dbReference>
<evidence type="ECO:0000313" key="3">
    <source>
        <dbReference type="Proteomes" id="UP000199072"/>
    </source>
</evidence>
<dbReference type="GO" id="GO:0008703">
    <property type="term" value="F:5-amino-6-(5-phosphoribosylamino)uracil reductase activity"/>
    <property type="evidence" value="ECO:0007669"/>
    <property type="project" value="InterPro"/>
</dbReference>
<dbReference type="STRING" id="1391627.SAMN05216464_112160"/>
<organism evidence="2 3">
    <name type="scientific">Mucilaginibacter pineti</name>
    <dbReference type="NCBI Taxonomy" id="1391627"/>
    <lineage>
        <taxon>Bacteria</taxon>
        <taxon>Pseudomonadati</taxon>
        <taxon>Bacteroidota</taxon>
        <taxon>Sphingobacteriia</taxon>
        <taxon>Sphingobacteriales</taxon>
        <taxon>Sphingobacteriaceae</taxon>
        <taxon>Mucilaginibacter</taxon>
    </lineage>
</organism>
<dbReference type="Pfam" id="PF01872">
    <property type="entry name" value="RibD_C"/>
    <property type="match status" value="1"/>
</dbReference>